<dbReference type="GO" id="GO:0046872">
    <property type="term" value="F:metal ion binding"/>
    <property type="evidence" value="ECO:0007669"/>
    <property type="project" value="UniProtKB-KW"/>
</dbReference>
<evidence type="ECO:0000256" key="3">
    <source>
        <dbReference type="PIRSR" id="PIRSR602678-1"/>
    </source>
</evidence>
<evidence type="ECO:0000256" key="2">
    <source>
        <dbReference type="ARBA" id="ARBA00019069"/>
    </source>
</evidence>
<dbReference type="PANTHER" id="PTHR13799:SF13">
    <property type="entry name" value="NIF3-LIKE PROTEIN 1"/>
    <property type="match status" value="1"/>
</dbReference>
<protein>
    <recommendedName>
        <fullName evidence="2">NIF3-like protein 1</fullName>
    </recommendedName>
</protein>
<keyword evidence="3" id="KW-0479">Metal-binding</keyword>
<feature type="binding site" evidence="3">
    <location>
        <position position="145"/>
    </location>
    <ligand>
        <name>a divalent metal cation</name>
        <dbReference type="ChEBI" id="CHEBI:60240"/>
        <label>1</label>
    </ligand>
</feature>
<dbReference type="InterPro" id="IPR002678">
    <property type="entry name" value="DUF34/NIF3"/>
</dbReference>
<evidence type="ECO:0000256" key="1">
    <source>
        <dbReference type="ARBA" id="ARBA00006964"/>
    </source>
</evidence>
<dbReference type="EMBL" id="JAWNGG020000036">
    <property type="protein sequence ID" value="KAK9306771.1"/>
    <property type="molecule type" value="Genomic_DNA"/>
</dbReference>
<dbReference type="GO" id="GO:0005739">
    <property type="term" value="C:mitochondrion"/>
    <property type="evidence" value="ECO:0007669"/>
    <property type="project" value="TreeGrafter"/>
</dbReference>
<sequence length="305" mass="33904">MFRHLRELRQSCKGLISYVTLKHYHNTFCTMNTDIKLNFTGVPLKQVVDTMQQFADLSLAASWDNVGLLIEPTETKLISHILLTNDLTESVMQEALDLKTDMIITYHPLIFAPMKSVTTRSWKEKIVAKCLENRIAVYSPHTSFDSIRGGVNDWLASAFENVLKSSAPIQPSAKDSNIGYGRMCILKNEISIEETVQLVKKCTGLKYVRLARSHLTDGLIKTVAICAGSGGSVLKGTPANLYLTGEMLHHDVLDATHQGINVILTNHSDSERGFLRIFACTLNDLLNKSVLIEVSKNDADPLETV</sequence>
<feature type="binding site" evidence="3">
    <location>
        <position position="271"/>
    </location>
    <ligand>
        <name>a divalent metal cation</name>
        <dbReference type="ChEBI" id="CHEBI:60240"/>
        <label>1</label>
    </ligand>
</feature>
<dbReference type="SUPFAM" id="SSF102705">
    <property type="entry name" value="NIF3 (NGG1p interacting factor 3)-like"/>
    <property type="match status" value="1"/>
</dbReference>
<comment type="caution">
    <text evidence="4">The sequence shown here is derived from an EMBL/GenBank/DDBJ whole genome shotgun (WGS) entry which is preliminary data.</text>
</comment>
<keyword evidence="5" id="KW-1185">Reference proteome</keyword>
<gene>
    <name evidence="4" type="ORF">QLX08_002666</name>
</gene>
<comment type="similarity">
    <text evidence="1">Belongs to the GTP cyclohydrolase I type 2/NIF3 family.</text>
</comment>
<feature type="binding site" evidence="3">
    <location>
        <position position="267"/>
    </location>
    <ligand>
        <name>a divalent metal cation</name>
        <dbReference type="ChEBI" id="CHEBI:60240"/>
        <label>1</label>
    </ligand>
</feature>
<reference evidence="4 5" key="1">
    <citation type="submission" date="2024-05" db="EMBL/GenBank/DDBJ databases">
        <title>The nuclear and mitochondrial genome assemblies of Tetragonisca angustula (Apidae: Meliponini), a tiny yet remarkable pollinator in the Neotropics.</title>
        <authorList>
            <person name="Ferrari R."/>
            <person name="Ricardo P.C."/>
            <person name="Dias F.C."/>
            <person name="Araujo N.S."/>
            <person name="Soares D.O."/>
            <person name="Zhou Q.-S."/>
            <person name="Zhu C.-D."/>
            <person name="Coutinho L."/>
            <person name="Airas M.C."/>
            <person name="Batista T.M."/>
        </authorList>
    </citation>
    <scope>NUCLEOTIDE SEQUENCE [LARGE SCALE GENOMIC DNA]</scope>
    <source>
        <strain evidence="4">ASF017062</strain>
        <tissue evidence="4">Abdomen</tissue>
    </source>
</reference>
<name>A0AAW1AA43_9HYME</name>
<proteinExistence type="inferred from homology"/>
<dbReference type="FunFam" id="3.40.1390.30:FF:000001">
    <property type="entry name" value="GTP cyclohydrolase 1 type 2"/>
    <property type="match status" value="1"/>
</dbReference>
<dbReference type="Gene3D" id="3.40.1390.30">
    <property type="entry name" value="NIF3 (NGG1p interacting factor 3)-like"/>
    <property type="match status" value="1"/>
</dbReference>
<organism evidence="4 5">
    <name type="scientific">Tetragonisca angustula</name>
    <dbReference type="NCBI Taxonomy" id="166442"/>
    <lineage>
        <taxon>Eukaryota</taxon>
        <taxon>Metazoa</taxon>
        <taxon>Ecdysozoa</taxon>
        <taxon>Arthropoda</taxon>
        <taxon>Hexapoda</taxon>
        <taxon>Insecta</taxon>
        <taxon>Pterygota</taxon>
        <taxon>Neoptera</taxon>
        <taxon>Endopterygota</taxon>
        <taxon>Hymenoptera</taxon>
        <taxon>Apocrita</taxon>
        <taxon>Aculeata</taxon>
        <taxon>Apoidea</taxon>
        <taxon>Anthophila</taxon>
        <taxon>Apidae</taxon>
        <taxon>Tetragonisca</taxon>
    </lineage>
</organism>
<evidence type="ECO:0000313" key="5">
    <source>
        <dbReference type="Proteomes" id="UP001432146"/>
    </source>
</evidence>
<dbReference type="AlphaFoldDB" id="A0AAW1AA43"/>
<dbReference type="Pfam" id="PF01784">
    <property type="entry name" value="DUF34_NIF3"/>
    <property type="match status" value="1"/>
</dbReference>
<dbReference type="PANTHER" id="PTHR13799">
    <property type="entry name" value="NGG1 INTERACTING FACTOR 3"/>
    <property type="match status" value="1"/>
</dbReference>
<dbReference type="Proteomes" id="UP001432146">
    <property type="component" value="Unassembled WGS sequence"/>
</dbReference>
<dbReference type="InterPro" id="IPR036069">
    <property type="entry name" value="DUF34/NIF3_sf"/>
</dbReference>
<dbReference type="NCBIfam" id="TIGR00486">
    <property type="entry name" value="YbgI_SA1388"/>
    <property type="match status" value="1"/>
</dbReference>
<feature type="binding site" evidence="3">
    <location>
        <position position="107"/>
    </location>
    <ligand>
        <name>a divalent metal cation</name>
        <dbReference type="ChEBI" id="CHEBI:60240"/>
        <label>1</label>
    </ligand>
</feature>
<evidence type="ECO:0000313" key="4">
    <source>
        <dbReference type="EMBL" id="KAK9306771.1"/>
    </source>
</evidence>
<accession>A0AAW1AA43</accession>